<dbReference type="Proteomes" id="UP000188268">
    <property type="component" value="Unassembled WGS sequence"/>
</dbReference>
<dbReference type="AlphaFoldDB" id="A0A1R3HC63"/>
<evidence type="ECO:0000256" key="2">
    <source>
        <dbReference type="ARBA" id="ARBA00007168"/>
    </source>
</evidence>
<dbReference type="PANTHER" id="PTHR12385">
    <property type="entry name" value="CHOLINE TRANSPORTER-LIKE (SLC FAMILY 44)"/>
    <property type="match status" value="1"/>
</dbReference>
<feature type="transmembrane region" description="Helical" evidence="6">
    <location>
        <begin position="119"/>
        <end position="137"/>
    </location>
</feature>
<comment type="function">
    <text evidence="6">Choline transporter.</text>
</comment>
<dbReference type="EMBL" id="AWWV01012346">
    <property type="protein sequence ID" value="OMO67836.1"/>
    <property type="molecule type" value="Genomic_DNA"/>
</dbReference>
<dbReference type="InterPro" id="IPR007603">
    <property type="entry name" value="Choline_transptr-like"/>
</dbReference>
<comment type="similarity">
    <text evidence="2 6">Belongs to the CTL (choline transporter-like) family.</text>
</comment>
<comment type="subcellular location">
    <subcellularLocation>
        <location evidence="6">Cell membrane</location>
        <topology evidence="6">Multi-pass membrane protein</topology>
    </subcellularLocation>
    <subcellularLocation>
        <location evidence="1">Membrane</location>
        <topology evidence="1">Multi-pass membrane protein</topology>
    </subcellularLocation>
</comment>
<dbReference type="OrthoDB" id="44736at2759"/>
<organism evidence="7 8">
    <name type="scientific">Corchorus capsularis</name>
    <name type="common">Jute</name>
    <dbReference type="NCBI Taxonomy" id="210143"/>
    <lineage>
        <taxon>Eukaryota</taxon>
        <taxon>Viridiplantae</taxon>
        <taxon>Streptophyta</taxon>
        <taxon>Embryophyta</taxon>
        <taxon>Tracheophyta</taxon>
        <taxon>Spermatophyta</taxon>
        <taxon>Magnoliopsida</taxon>
        <taxon>eudicotyledons</taxon>
        <taxon>Gunneridae</taxon>
        <taxon>Pentapetalae</taxon>
        <taxon>rosids</taxon>
        <taxon>malvids</taxon>
        <taxon>Malvales</taxon>
        <taxon>Malvaceae</taxon>
        <taxon>Grewioideae</taxon>
        <taxon>Apeibeae</taxon>
        <taxon>Corchorus</taxon>
    </lineage>
</organism>
<evidence type="ECO:0000256" key="1">
    <source>
        <dbReference type="ARBA" id="ARBA00004141"/>
    </source>
</evidence>
<dbReference type="Pfam" id="PF04515">
    <property type="entry name" value="Choline_transpo"/>
    <property type="match status" value="1"/>
</dbReference>
<dbReference type="Gramene" id="OMO67836">
    <property type="protein sequence ID" value="OMO67836"/>
    <property type="gene ID" value="CCACVL1_20274"/>
</dbReference>
<dbReference type="PANTHER" id="PTHR12385:SF84">
    <property type="entry name" value="CHOLINE TRANSPORTER-LIKE PROTEIN"/>
    <property type="match status" value="1"/>
</dbReference>
<name>A0A1R3HC63_COCAP</name>
<feature type="transmembrane region" description="Helical" evidence="6">
    <location>
        <begin position="86"/>
        <end position="107"/>
    </location>
</feature>
<keyword evidence="5 6" id="KW-0472">Membrane</keyword>
<keyword evidence="3 6" id="KW-0812">Transmembrane</keyword>
<feature type="transmembrane region" description="Helical" evidence="6">
    <location>
        <begin position="51"/>
        <end position="74"/>
    </location>
</feature>
<dbReference type="GO" id="GO:0022857">
    <property type="term" value="F:transmembrane transporter activity"/>
    <property type="evidence" value="ECO:0007669"/>
    <property type="project" value="UniProtKB-UniRule"/>
</dbReference>
<evidence type="ECO:0000256" key="5">
    <source>
        <dbReference type="ARBA" id="ARBA00023136"/>
    </source>
</evidence>
<feature type="transmembrane region" description="Helical" evidence="6">
    <location>
        <begin position="219"/>
        <end position="240"/>
    </location>
</feature>
<feature type="transmembrane region" description="Helical" evidence="6">
    <location>
        <begin position="143"/>
        <end position="164"/>
    </location>
</feature>
<comment type="caution">
    <text evidence="7">The sequence shown here is derived from an EMBL/GenBank/DDBJ whole genome shotgun (WGS) entry which is preliminary data.</text>
</comment>
<evidence type="ECO:0000256" key="6">
    <source>
        <dbReference type="RuleBase" id="RU368066"/>
    </source>
</evidence>
<evidence type="ECO:0000313" key="7">
    <source>
        <dbReference type="EMBL" id="OMO67836.1"/>
    </source>
</evidence>
<feature type="transmembrane region" description="Helical" evidence="6">
    <location>
        <begin position="366"/>
        <end position="388"/>
    </location>
</feature>
<reference evidence="7 8" key="1">
    <citation type="submission" date="2013-09" db="EMBL/GenBank/DDBJ databases">
        <title>Corchorus capsularis genome sequencing.</title>
        <authorList>
            <person name="Alam M."/>
            <person name="Haque M.S."/>
            <person name="Islam M.S."/>
            <person name="Emdad E.M."/>
            <person name="Islam M.M."/>
            <person name="Ahmed B."/>
            <person name="Halim A."/>
            <person name="Hossen Q.M.M."/>
            <person name="Hossain M.Z."/>
            <person name="Ahmed R."/>
            <person name="Khan M.M."/>
            <person name="Islam R."/>
            <person name="Rashid M.M."/>
            <person name="Khan S.A."/>
            <person name="Rahman M.S."/>
            <person name="Alam M."/>
        </authorList>
    </citation>
    <scope>NUCLEOTIDE SEQUENCE [LARGE SCALE GENOMIC DNA]</scope>
    <source>
        <strain evidence="8">cv. CVL-1</strain>
        <tissue evidence="7">Whole seedling</tissue>
    </source>
</reference>
<dbReference type="OMA" id="CRIAMAW"/>
<dbReference type="GO" id="GO:0005886">
    <property type="term" value="C:plasma membrane"/>
    <property type="evidence" value="ECO:0007669"/>
    <property type="project" value="UniProtKB-SubCell"/>
</dbReference>
<protein>
    <recommendedName>
        <fullName evidence="6">Choline transporter-like protein</fullName>
    </recommendedName>
</protein>
<keyword evidence="8" id="KW-1185">Reference proteome</keyword>
<gene>
    <name evidence="7" type="ORF">CCACVL1_20274</name>
</gene>
<evidence type="ECO:0000256" key="3">
    <source>
        <dbReference type="ARBA" id="ARBA00022692"/>
    </source>
</evidence>
<proteinExistence type="inferred from homology"/>
<dbReference type="STRING" id="210143.A0A1R3HC63"/>
<accession>A0A1R3HC63</accession>
<feature type="transmembrane region" description="Helical" evidence="6">
    <location>
        <begin position="400"/>
        <end position="427"/>
    </location>
</feature>
<feature type="transmembrane region" description="Helical" evidence="6">
    <location>
        <begin position="185"/>
        <end position="207"/>
    </location>
</feature>
<keyword evidence="4 6" id="KW-1133">Transmembrane helix</keyword>
<evidence type="ECO:0000256" key="4">
    <source>
        <dbReference type="ARBA" id="ARBA00022989"/>
    </source>
</evidence>
<sequence>MERSRELHMQNFNMQTQDQRIPSTSIIKIAEPSIKIEATVAGKFLRRLFQIIFFTQLSLISILVIVLTIRGLIYAGNTHRFHPKKWYPPILVSTASAGILSFIWQWISFKNPSKALKAAFCLSPLLTCAIGVLHVLIGSPLSLAAGTIAVVSGVIQSLYACWVSPRFEYAIKILSVSTSFPPDKTPTFVTLSIITCVIYCSFLLTGIGGATATGTGLDIVFIIVILLTFTWSMQVIKNMLSVTISRVRYMNFACGVDMSTQIAFRDTVKHLVGSVCIGSALVPVFGTIRGSARAMNMVAEDRDEFLFSCANCYSGVASTLTTYGNRWGFVHLGVYNKGFVQASADTWEMFIRAELIPLIDSDLTGVFCFLSGVAVGSICTLAGGTWALTVHKGYATEVSIYAFLIGYFMCRIALAWQQACVSAYYVAYAENPLSPRFDATIPIRVEELQRNLRRHEV</sequence>
<evidence type="ECO:0000313" key="8">
    <source>
        <dbReference type="Proteomes" id="UP000188268"/>
    </source>
</evidence>